<feature type="non-terminal residue" evidence="1">
    <location>
        <position position="89"/>
    </location>
</feature>
<reference evidence="2" key="1">
    <citation type="submission" date="2022-10" db="EMBL/GenBank/DDBJ databases">
        <title>Genome assembly of Pristionchus species.</title>
        <authorList>
            <person name="Yoshida K."/>
            <person name="Sommer R.J."/>
        </authorList>
    </citation>
    <scope>NUCLEOTIDE SEQUENCE [LARGE SCALE GENOMIC DNA]</scope>
    <source>
        <strain evidence="2">RS5460</strain>
    </source>
</reference>
<evidence type="ECO:0000313" key="2">
    <source>
        <dbReference type="Proteomes" id="UP001328107"/>
    </source>
</evidence>
<feature type="non-terminal residue" evidence="1">
    <location>
        <position position="1"/>
    </location>
</feature>
<organism evidence="1 2">
    <name type="scientific">Pristionchus mayeri</name>
    <dbReference type="NCBI Taxonomy" id="1317129"/>
    <lineage>
        <taxon>Eukaryota</taxon>
        <taxon>Metazoa</taxon>
        <taxon>Ecdysozoa</taxon>
        <taxon>Nematoda</taxon>
        <taxon>Chromadorea</taxon>
        <taxon>Rhabditida</taxon>
        <taxon>Rhabditina</taxon>
        <taxon>Diplogasteromorpha</taxon>
        <taxon>Diplogasteroidea</taxon>
        <taxon>Neodiplogasteridae</taxon>
        <taxon>Pristionchus</taxon>
    </lineage>
</organism>
<proteinExistence type="predicted"/>
<sequence>SILDTMVHITTQSIMDGLSRNIDDMQCGDVLPRIFREQHKLIQKVFTYGIRSKSVRTSLIAVQRSLLSIQKSCNKLLPLESVIHAMASA</sequence>
<name>A0AAN5CV41_9BILA</name>
<protein>
    <submittedName>
        <fullName evidence="1">Uncharacterized protein</fullName>
    </submittedName>
</protein>
<accession>A0AAN5CV41</accession>
<keyword evidence="2" id="KW-1185">Reference proteome</keyword>
<dbReference type="Proteomes" id="UP001328107">
    <property type="component" value="Unassembled WGS sequence"/>
</dbReference>
<dbReference type="EMBL" id="BTRK01000005">
    <property type="protein sequence ID" value="GMR51453.1"/>
    <property type="molecule type" value="Genomic_DNA"/>
</dbReference>
<comment type="caution">
    <text evidence="1">The sequence shown here is derived from an EMBL/GenBank/DDBJ whole genome shotgun (WGS) entry which is preliminary data.</text>
</comment>
<gene>
    <name evidence="1" type="ORF">PMAYCL1PPCAC_21648</name>
</gene>
<evidence type="ECO:0000313" key="1">
    <source>
        <dbReference type="EMBL" id="GMR51453.1"/>
    </source>
</evidence>
<dbReference type="AlphaFoldDB" id="A0AAN5CV41"/>